<keyword evidence="1" id="KW-0472">Membrane</keyword>
<evidence type="ECO:0000313" key="3">
    <source>
        <dbReference type="Proteomes" id="UP000017175"/>
    </source>
</evidence>
<gene>
    <name evidence="2" type="ORF">B723_14550</name>
</gene>
<keyword evidence="1" id="KW-0812">Transmembrane</keyword>
<feature type="transmembrane region" description="Helical" evidence="1">
    <location>
        <begin position="130"/>
        <end position="148"/>
    </location>
</feature>
<organism evidence="2 3">
    <name type="scientific">Pseudomonas fluorescens NCIMB 11764</name>
    <dbReference type="NCBI Taxonomy" id="1221522"/>
    <lineage>
        <taxon>Bacteria</taxon>
        <taxon>Pseudomonadati</taxon>
        <taxon>Pseudomonadota</taxon>
        <taxon>Gammaproteobacteria</taxon>
        <taxon>Pseudomonadales</taxon>
        <taxon>Pseudomonadaceae</taxon>
        <taxon>Pseudomonas</taxon>
    </lineage>
</organism>
<evidence type="ECO:0000313" key="2">
    <source>
        <dbReference type="EMBL" id="AKV07574.1"/>
    </source>
</evidence>
<evidence type="ECO:0000256" key="1">
    <source>
        <dbReference type="SAM" id="Phobius"/>
    </source>
</evidence>
<sequence length="186" mass="20597">MPWNKTESWAEGESMLAKGFTKFAMFSVDRWIGLEGLMATSAYPDKSISLLVSAATEKAVIGKASIFQDIALSHYRFMDLSKFIFASLPGPISFFYFSNSLWLVIIGMGALTLLVLASELLVYRFLPNPLLAALWGSILATSVAQMGINILGLIFFFFLCSIGFLTLYLIQHSFFAATLFSGKRKT</sequence>
<dbReference type="EMBL" id="CP010945">
    <property type="protein sequence ID" value="AKV07574.1"/>
    <property type="molecule type" value="Genomic_DNA"/>
</dbReference>
<dbReference type="Proteomes" id="UP000017175">
    <property type="component" value="Chromosome"/>
</dbReference>
<protein>
    <submittedName>
        <fullName evidence="2">Uncharacterized protein</fullName>
    </submittedName>
</protein>
<dbReference type="AlphaFoldDB" id="A0A0K1QP85"/>
<feature type="transmembrane region" description="Helical" evidence="1">
    <location>
        <begin position="80"/>
        <end position="97"/>
    </location>
</feature>
<proteinExistence type="predicted"/>
<dbReference type="eggNOG" id="ENOG503442U">
    <property type="taxonomic scope" value="Bacteria"/>
</dbReference>
<keyword evidence="1" id="KW-1133">Transmembrane helix</keyword>
<reference evidence="2 3" key="1">
    <citation type="journal article" date="2012" name="J. Bacteriol.">
        <title>Draft genome sequence of the cyanide-utilizing bacterium Pseudomonas fluorescens strain NCIMB 11764.</title>
        <authorList>
            <person name="Vilo C.A."/>
            <person name="Benedik M.J."/>
            <person name="Kunz D.A."/>
            <person name="Dong Q."/>
        </authorList>
    </citation>
    <scope>NUCLEOTIDE SEQUENCE [LARGE SCALE GENOMIC DNA]</scope>
    <source>
        <strain evidence="2 3">NCIMB 11764</strain>
    </source>
</reference>
<accession>A0A0K1QP85</accession>
<feature type="transmembrane region" description="Helical" evidence="1">
    <location>
        <begin position="154"/>
        <end position="180"/>
    </location>
</feature>
<name>A0A0K1QP85_PSEFL</name>